<dbReference type="PROSITE" id="PS51183">
    <property type="entry name" value="JMJN"/>
    <property type="match status" value="1"/>
</dbReference>
<keyword evidence="4" id="KW-0489">Methyltransferase</keyword>
<evidence type="ECO:0000256" key="1">
    <source>
        <dbReference type="SAM" id="MobiDB-lite"/>
    </source>
</evidence>
<dbReference type="InterPro" id="IPR003349">
    <property type="entry name" value="JmjN"/>
</dbReference>
<dbReference type="ExpressionAtlas" id="A0A2K3NEP3">
    <property type="expression patterns" value="baseline"/>
</dbReference>
<dbReference type="AlphaFoldDB" id="A0A2K3NEP3"/>
<evidence type="ECO:0000259" key="2">
    <source>
        <dbReference type="PROSITE" id="PS51183"/>
    </source>
</evidence>
<dbReference type="SUPFAM" id="SSF51197">
    <property type="entry name" value="Clavaminate synthase-like"/>
    <property type="match status" value="1"/>
</dbReference>
<evidence type="ECO:0000259" key="3">
    <source>
        <dbReference type="PROSITE" id="PS51184"/>
    </source>
</evidence>
<dbReference type="InterPro" id="IPR003347">
    <property type="entry name" value="JmjC_dom"/>
</dbReference>
<feature type="region of interest" description="Disordered" evidence="1">
    <location>
        <begin position="224"/>
        <end position="288"/>
    </location>
</feature>
<reference evidence="4 5" key="1">
    <citation type="journal article" date="2014" name="Am. J. Bot.">
        <title>Genome assembly and annotation for red clover (Trifolium pratense; Fabaceae).</title>
        <authorList>
            <person name="Istvanek J."/>
            <person name="Jaros M."/>
            <person name="Krenek A."/>
            <person name="Repkova J."/>
        </authorList>
    </citation>
    <scope>NUCLEOTIDE SEQUENCE [LARGE SCALE GENOMIC DNA]</scope>
    <source>
        <strain evidence="5">cv. Tatra</strain>
        <tissue evidence="4">Young leaves</tissue>
    </source>
</reference>
<organism evidence="4 5">
    <name type="scientific">Trifolium pratense</name>
    <name type="common">Red clover</name>
    <dbReference type="NCBI Taxonomy" id="57577"/>
    <lineage>
        <taxon>Eukaryota</taxon>
        <taxon>Viridiplantae</taxon>
        <taxon>Streptophyta</taxon>
        <taxon>Embryophyta</taxon>
        <taxon>Tracheophyta</taxon>
        <taxon>Spermatophyta</taxon>
        <taxon>Magnoliopsida</taxon>
        <taxon>eudicotyledons</taxon>
        <taxon>Gunneridae</taxon>
        <taxon>Pentapetalae</taxon>
        <taxon>rosids</taxon>
        <taxon>fabids</taxon>
        <taxon>Fabales</taxon>
        <taxon>Fabaceae</taxon>
        <taxon>Papilionoideae</taxon>
        <taxon>50 kb inversion clade</taxon>
        <taxon>NPAAA clade</taxon>
        <taxon>Hologalegina</taxon>
        <taxon>IRL clade</taxon>
        <taxon>Trifolieae</taxon>
        <taxon>Trifolium</taxon>
    </lineage>
</organism>
<dbReference type="GO" id="GO:0008168">
    <property type="term" value="F:methyltransferase activity"/>
    <property type="evidence" value="ECO:0007669"/>
    <property type="project" value="UniProtKB-KW"/>
</dbReference>
<feature type="compositionally biased region" description="Polar residues" evidence="1">
    <location>
        <begin position="236"/>
        <end position="248"/>
    </location>
</feature>
<dbReference type="Gene3D" id="2.60.120.650">
    <property type="entry name" value="Cupin"/>
    <property type="match status" value="1"/>
</dbReference>
<dbReference type="GO" id="GO:0000785">
    <property type="term" value="C:chromatin"/>
    <property type="evidence" value="ECO:0007669"/>
    <property type="project" value="TreeGrafter"/>
</dbReference>
<dbReference type="STRING" id="57577.A0A2K3NEP3"/>
<dbReference type="PANTHER" id="PTHR10694">
    <property type="entry name" value="LYSINE-SPECIFIC DEMETHYLASE"/>
    <property type="match status" value="1"/>
</dbReference>
<feature type="non-terminal residue" evidence="4">
    <location>
        <position position="383"/>
    </location>
</feature>
<dbReference type="GO" id="GO:0032259">
    <property type="term" value="P:methylation"/>
    <property type="evidence" value="ECO:0007669"/>
    <property type="project" value="UniProtKB-KW"/>
</dbReference>
<protein>
    <submittedName>
        <fullName evidence="4">Putative lysine-specific demethylase ELF6-like protein</fullName>
    </submittedName>
</protein>
<reference evidence="4 5" key="2">
    <citation type="journal article" date="2017" name="Front. Plant Sci.">
        <title>Gene Classification and Mining of Molecular Markers Useful in Red Clover (Trifolium pratense) Breeding.</title>
        <authorList>
            <person name="Istvanek J."/>
            <person name="Dluhosova J."/>
            <person name="Dluhos P."/>
            <person name="Patkova L."/>
            <person name="Nedelnik J."/>
            <person name="Repkova J."/>
        </authorList>
    </citation>
    <scope>NUCLEOTIDE SEQUENCE [LARGE SCALE GENOMIC DNA]</scope>
    <source>
        <strain evidence="5">cv. Tatra</strain>
        <tissue evidence="4">Young leaves</tissue>
    </source>
</reference>
<dbReference type="Proteomes" id="UP000236291">
    <property type="component" value="Unassembled WGS sequence"/>
</dbReference>
<comment type="caution">
    <text evidence="4">The sequence shown here is derived from an EMBL/GenBank/DDBJ whole genome shotgun (WGS) entry which is preliminary data.</text>
</comment>
<feature type="domain" description="JmjC" evidence="3">
    <location>
        <begin position="290"/>
        <end position="383"/>
    </location>
</feature>
<dbReference type="PANTHER" id="PTHR10694:SF45">
    <property type="entry name" value="LYSINE-SPECIFIC DEMETHYLASE ELF6"/>
    <property type="match status" value="1"/>
</dbReference>
<dbReference type="GO" id="GO:0034647">
    <property type="term" value="F:histone H3K4me/H3K4me2/H3K4me3 demethylase activity"/>
    <property type="evidence" value="ECO:0007669"/>
    <property type="project" value="TreeGrafter"/>
</dbReference>
<gene>
    <name evidence="4" type="ORF">L195_g024818</name>
</gene>
<dbReference type="GO" id="GO:0005634">
    <property type="term" value="C:nucleus"/>
    <property type="evidence" value="ECO:0007669"/>
    <property type="project" value="TreeGrafter"/>
</dbReference>
<dbReference type="PROSITE" id="PS51184">
    <property type="entry name" value="JMJC"/>
    <property type="match status" value="1"/>
</dbReference>
<accession>A0A2K3NEP3</accession>
<dbReference type="EMBL" id="ASHM01020207">
    <property type="protein sequence ID" value="PNY01518.1"/>
    <property type="molecule type" value="Genomic_DNA"/>
</dbReference>
<proteinExistence type="predicted"/>
<keyword evidence="4" id="KW-0808">Transferase</keyword>
<dbReference type="SMART" id="SM00545">
    <property type="entry name" value="JmjN"/>
    <property type="match status" value="1"/>
</dbReference>
<sequence>MGNVEIPNWLEGLPLAPEFRPTDTEFSDPIAYISKIEKEASNFGICKIIPPLPKPSKKYVFSNLNKSLLKRPELGLDNSSLGVGNSWKMGADGSNGGVSRAVFTTRQQEVGQNVKKTKGGVQKPLSCVHKQVWQSGEVYTLEQFEAKSKSFARSILGTSKDVSPLVVEAMFWKAASEKPIYVEYANDVPGSAFGESQGQFYHSHRRQRKRTYYKSRVDSSVCKETEMGGVKDTQNDESNGVTAPSNGESCLEMSKSATTMSTSTPIEVSQSSKEKSSDADNDLQGTAGWKLSNSPWNLQVVARASGSLTRFMPDDIPGVTSPMIYIGMLFSWFAWHVEDHELHSLNFHHTGSSKTWYSVPGNYAFAFEEVIRTEGYGGDIDQL</sequence>
<dbReference type="Pfam" id="PF02375">
    <property type="entry name" value="JmjN"/>
    <property type="match status" value="1"/>
</dbReference>
<evidence type="ECO:0000313" key="4">
    <source>
        <dbReference type="EMBL" id="PNY01518.1"/>
    </source>
</evidence>
<dbReference type="GO" id="GO:0010468">
    <property type="term" value="P:regulation of gene expression"/>
    <property type="evidence" value="ECO:0007669"/>
    <property type="project" value="TreeGrafter"/>
</dbReference>
<dbReference type="Pfam" id="PF02373">
    <property type="entry name" value="JmjC"/>
    <property type="match status" value="1"/>
</dbReference>
<name>A0A2K3NEP3_TRIPR</name>
<feature type="domain" description="JmjN" evidence="2">
    <location>
        <begin position="16"/>
        <end position="57"/>
    </location>
</feature>
<dbReference type="SMART" id="SM00558">
    <property type="entry name" value="JmjC"/>
    <property type="match status" value="1"/>
</dbReference>
<evidence type="ECO:0000313" key="5">
    <source>
        <dbReference type="Proteomes" id="UP000236291"/>
    </source>
</evidence>
<feature type="compositionally biased region" description="Low complexity" evidence="1">
    <location>
        <begin position="253"/>
        <end position="264"/>
    </location>
</feature>